<feature type="compositionally biased region" description="Basic and acidic residues" evidence="1">
    <location>
        <begin position="81"/>
        <end position="92"/>
    </location>
</feature>
<keyword evidence="3" id="KW-1185">Reference proteome</keyword>
<feature type="compositionally biased region" description="Low complexity" evidence="1">
    <location>
        <begin position="26"/>
        <end position="44"/>
    </location>
</feature>
<feature type="compositionally biased region" description="Polar residues" evidence="1">
    <location>
        <begin position="45"/>
        <end position="61"/>
    </location>
</feature>
<feature type="compositionally biased region" description="Basic and acidic residues" evidence="1">
    <location>
        <begin position="234"/>
        <end position="258"/>
    </location>
</feature>
<organism evidence="2 3">
    <name type="scientific">Multifurca ochricompacta</name>
    <dbReference type="NCBI Taxonomy" id="376703"/>
    <lineage>
        <taxon>Eukaryota</taxon>
        <taxon>Fungi</taxon>
        <taxon>Dikarya</taxon>
        <taxon>Basidiomycota</taxon>
        <taxon>Agaricomycotina</taxon>
        <taxon>Agaricomycetes</taxon>
        <taxon>Russulales</taxon>
        <taxon>Russulaceae</taxon>
        <taxon>Multifurca</taxon>
    </lineage>
</organism>
<proteinExistence type="predicted"/>
<comment type="caution">
    <text evidence="2">The sequence shown here is derived from an EMBL/GenBank/DDBJ whole genome shotgun (WGS) entry which is preliminary data.</text>
</comment>
<feature type="region of interest" description="Disordered" evidence="1">
    <location>
        <begin position="128"/>
        <end position="264"/>
    </location>
</feature>
<protein>
    <submittedName>
        <fullName evidence="2">Uncharacterized protein</fullName>
    </submittedName>
</protein>
<feature type="compositionally biased region" description="Basic and acidic residues" evidence="1">
    <location>
        <begin position="132"/>
        <end position="174"/>
    </location>
</feature>
<accession>A0AAD4MBT0</accession>
<dbReference type="Proteomes" id="UP001203297">
    <property type="component" value="Unassembled WGS sequence"/>
</dbReference>
<feature type="compositionally biased region" description="Polar residues" evidence="1">
    <location>
        <begin position="181"/>
        <end position="212"/>
    </location>
</feature>
<name>A0AAD4MBT0_9AGAM</name>
<reference evidence="2" key="1">
    <citation type="journal article" date="2022" name="New Phytol.">
        <title>Evolutionary transition to the ectomycorrhizal habit in the genomes of a hyperdiverse lineage of mushroom-forming fungi.</title>
        <authorList>
            <person name="Looney B."/>
            <person name="Miyauchi S."/>
            <person name="Morin E."/>
            <person name="Drula E."/>
            <person name="Courty P.E."/>
            <person name="Kohler A."/>
            <person name="Kuo A."/>
            <person name="LaButti K."/>
            <person name="Pangilinan J."/>
            <person name="Lipzen A."/>
            <person name="Riley R."/>
            <person name="Andreopoulos W."/>
            <person name="He G."/>
            <person name="Johnson J."/>
            <person name="Nolan M."/>
            <person name="Tritt A."/>
            <person name="Barry K.W."/>
            <person name="Grigoriev I.V."/>
            <person name="Nagy L.G."/>
            <person name="Hibbett D."/>
            <person name="Henrissat B."/>
            <person name="Matheny P.B."/>
            <person name="Labbe J."/>
            <person name="Martin F.M."/>
        </authorList>
    </citation>
    <scope>NUCLEOTIDE SEQUENCE</scope>
    <source>
        <strain evidence="2">BPL690</strain>
    </source>
</reference>
<dbReference type="AlphaFoldDB" id="A0AAD4MBT0"/>
<dbReference type="EMBL" id="WTXG01000003">
    <property type="protein sequence ID" value="KAI0306713.1"/>
    <property type="molecule type" value="Genomic_DNA"/>
</dbReference>
<evidence type="ECO:0000313" key="2">
    <source>
        <dbReference type="EMBL" id="KAI0306713.1"/>
    </source>
</evidence>
<evidence type="ECO:0000313" key="3">
    <source>
        <dbReference type="Proteomes" id="UP001203297"/>
    </source>
</evidence>
<feature type="region of interest" description="Disordered" evidence="1">
    <location>
        <begin position="1"/>
        <end position="92"/>
    </location>
</feature>
<feature type="compositionally biased region" description="Basic residues" evidence="1">
    <location>
        <begin position="223"/>
        <end position="233"/>
    </location>
</feature>
<gene>
    <name evidence="2" type="ORF">B0F90DRAFT_1665919</name>
</gene>
<sequence length="264" mass="29095">MTIPDPPPNSLGLDLVHPEPEHVLDPQPTSTSLLSSSPQPETQLTTAITDTESTVPTTGTTKVHDVTKSNVSKKSPYINPERVKTGGLPRDKLTEEELAERMARMREQNEKIKQRRLDVVADEDAFKQTQAAERHRQAQMRKVQETVNRTREQNARRKMDKIQSREWDSDKKAEGWLASAESEQPGATSSPSTTRTNSGADRSAEASASLSPKQREDANRGHGIGRRGRGRGRVKGESRNKVTDRSPLDDGDGGEKVEAAGAEE</sequence>
<evidence type="ECO:0000256" key="1">
    <source>
        <dbReference type="SAM" id="MobiDB-lite"/>
    </source>
</evidence>